<sequence length="205" mass="21219">MSSREAILARIRSAVAGAPPVEVTRGYRPSRDEPGGVELFAERVRDYRATVHVVPAAQVAATVADALAGRGARRLVVPGGLPEEWLGALPPGVERLGDVPPPSAAELDAADGVVTGCAAAIAETGTIILDAGPGQGRRALTLVPDYHLCVVRAGQIVPGVPEAVARLDASRPMTWISGPSATSDIELNRVEGVHGPRTLEVIIVL</sequence>
<dbReference type="PANTHER" id="PTHR43682:SF1">
    <property type="entry name" value="LACTATE UTILIZATION PROTEIN C"/>
    <property type="match status" value="1"/>
</dbReference>
<evidence type="ECO:0000313" key="3">
    <source>
        <dbReference type="Proteomes" id="UP001596496"/>
    </source>
</evidence>
<proteinExistence type="predicted"/>
<evidence type="ECO:0000259" key="1">
    <source>
        <dbReference type="Pfam" id="PF02589"/>
    </source>
</evidence>
<dbReference type="SUPFAM" id="SSF100950">
    <property type="entry name" value="NagB/RpiA/CoA transferase-like"/>
    <property type="match status" value="1"/>
</dbReference>
<keyword evidence="3" id="KW-1185">Reference proteome</keyword>
<dbReference type="InterPro" id="IPR037171">
    <property type="entry name" value="NagB/RpiA_transferase-like"/>
</dbReference>
<dbReference type="RefSeq" id="WP_380830427.1">
    <property type="nucleotide sequence ID" value="NZ_JBHTCG010000029.1"/>
</dbReference>
<dbReference type="InterPro" id="IPR003741">
    <property type="entry name" value="LUD_dom"/>
</dbReference>
<dbReference type="Proteomes" id="UP001596496">
    <property type="component" value="Unassembled WGS sequence"/>
</dbReference>
<name>A0ABW2PCD1_9ACTN</name>
<feature type="domain" description="LUD" evidence="1">
    <location>
        <begin position="106"/>
        <end position="204"/>
    </location>
</feature>
<comment type="caution">
    <text evidence="2">The sequence shown here is derived from an EMBL/GenBank/DDBJ whole genome shotgun (WGS) entry which is preliminary data.</text>
</comment>
<dbReference type="EMBL" id="JBHTCG010000029">
    <property type="protein sequence ID" value="MFC7386697.1"/>
    <property type="molecule type" value="Genomic_DNA"/>
</dbReference>
<dbReference type="InterPro" id="IPR024185">
    <property type="entry name" value="FTHF_cligase-like_sf"/>
</dbReference>
<accession>A0ABW2PCD1</accession>
<dbReference type="Pfam" id="PF02589">
    <property type="entry name" value="LUD_dom"/>
    <property type="match status" value="1"/>
</dbReference>
<dbReference type="Gene3D" id="3.40.50.10420">
    <property type="entry name" value="NagB/RpiA/CoA transferase-like"/>
    <property type="match status" value="1"/>
</dbReference>
<protein>
    <submittedName>
        <fullName evidence="2">Lactate utilization protein C</fullName>
    </submittedName>
</protein>
<dbReference type="PANTHER" id="PTHR43682">
    <property type="entry name" value="LACTATE UTILIZATION PROTEIN C"/>
    <property type="match status" value="1"/>
</dbReference>
<reference evidence="3" key="1">
    <citation type="journal article" date="2019" name="Int. J. Syst. Evol. Microbiol.">
        <title>The Global Catalogue of Microorganisms (GCM) 10K type strain sequencing project: providing services to taxonomists for standard genome sequencing and annotation.</title>
        <authorList>
            <consortium name="The Broad Institute Genomics Platform"/>
            <consortium name="The Broad Institute Genome Sequencing Center for Infectious Disease"/>
            <person name="Wu L."/>
            <person name="Ma J."/>
        </authorList>
    </citation>
    <scope>NUCLEOTIDE SEQUENCE [LARGE SCALE GENOMIC DNA]</scope>
    <source>
        <strain evidence="3">CECT 7649</strain>
    </source>
</reference>
<evidence type="ECO:0000313" key="2">
    <source>
        <dbReference type="EMBL" id="MFC7386697.1"/>
    </source>
</evidence>
<gene>
    <name evidence="2" type="ORF">ACFQSB_31125</name>
</gene>
<organism evidence="2 3">
    <name type="scientific">Sphaerisporangium rhizosphaerae</name>
    <dbReference type="NCBI Taxonomy" id="2269375"/>
    <lineage>
        <taxon>Bacteria</taxon>
        <taxon>Bacillati</taxon>
        <taxon>Actinomycetota</taxon>
        <taxon>Actinomycetes</taxon>
        <taxon>Streptosporangiales</taxon>
        <taxon>Streptosporangiaceae</taxon>
        <taxon>Sphaerisporangium</taxon>
    </lineage>
</organism>